<dbReference type="RefSeq" id="WP_033515344.1">
    <property type="nucleotide sequence ID" value="NZ_JGYV01000001.1"/>
</dbReference>
<gene>
    <name evidence="1" type="ORF">BCUN_0598</name>
</gene>
<name>A0A087B4Z6_9BIFI</name>
<dbReference type="AlphaFoldDB" id="A0A087B4Z6"/>
<dbReference type="EMBL" id="JGYV01000001">
    <property type="protein sequence ID" value="KFI66096.1"/>
    <property type="molecule type" value="Genomic_DNA"/>
</dbReference>
<protein>
    <submittedName>
        <fullName evidence="1">Uncharacterized protein</fullName>
    </submittedName>
</protein>
<accession>A0A087B4Z6</accession>
<reference evidence="1 2" key="1">
    <citation type="submission" date="2014-03" db="EMBL/GenBank/DDBJ databases">
        <title>Genomics of Bifidobacteria.</title>
        <authorList>
            <person name="Ventura M."/>
            <person name="Milani C."/>
            <person name="Lugli G.A."/>
        </authorList>
    </citation>
    <scope>NUCLEOTIDE SEQUENCE [LARGE SCALE GENOMIC DNA]</scope>
    <source>
        <strain evidence="1 2">LMG 10738</strain>
    </source>
</reference>
<dbReference type="STRING" id="1688.BCUN_0598"/>
<comment type="caution">
    <text evidence="1">The sequence shown here is derived from an EMBL/GenBank/DDBJ whole genome shotgun (WGS) entry which is preliminary data.</text>
</comment>
<organism evidence="1 2">
    <name type="scientific">Bifidobacterium cuniculi</name>
    <dbReference type="NCBI Taxonomy" id="1688"/>
    <lineage>
        <taxon>Bacteria</taxon>
        <taxon>Bacillati</taxon>
        <taxon>Actinomycetota</taxon>
        <taxon>Actinomycetes</taxon>
        <taxon>Bifidobacteriales</taxon>
        <taxon>Bifidobacteriaceae</taxon>
        <taxon>Bifidobacterium</taxon>
    </lineage>
</organism>
<evidence type="ECO:0000313" key="1">
    <source>
        <dbReference type="EMBL" id="KFI66096.1"/>
    </source>
</evidence>
<evidence type="ECO:0000313" key="2">
    <source>
        <dbReference type="Proteomes" id="UP000029067"/>
    </source>
</evidence>
<keyword evidence="2" id="KW-1185">Reference proteome</keyword>
<sequence>MSVKAITVYEVQCDQCGKWLKNAFYELVQADSEQEAYQRARDLGWHTSEDYPFAIHACTDCQKENQE</sequence>
<dbReference type="Proteomes" id="UP000029067">
    <property type="component" value="Unassembled WGS sequence"/>
</dbReference>
<dbReference type="OrthoDB" id="4247949at2"/>
<proteinExistence type="predicted"/>